<comment type="caution">
    <text evidence="2">The sequence shown here is derived from an EMBL/GenBank/DDBJ whole genome shotgun (WGS) entry which is preliminary data.</text>
</comment>
<evidence type="ECO:0000256" key="1">
    <source>
        <dbReference type="SAM" id="MobiDB-lite"/>
    </source>
</evidence>
<gene>
    <name evidence="2" type="ORF">ABEB36_007892</name>
</gene>
<feature type="region of interest" description="Disordered" evidence="1">
    <location>
        <begin position="53"/>
        <end position="77"/>
    </location>
</feature>
<evidence type="ECO:0000313" key="3">
    <source>
        <dbReference type="Proteomes" id="UP001566132"/>
    </source>
</evidence>
<dbReference type="AlphaFoldDB" id="A0ABD1EXZ6"/>
<proteinExistence type="predicted"/>
<accession>A0ABD1EXZ6</accession>
<sequence>MIFDCKRCGNIEEWRKVKSFNTQCNLEKIFRTPKDMSKVNFDHFEIVERSGLFDSSSEPPLSTGSSPSSETNSKTGSNVANAQVLVRFGDHHNMFYPPQRYFSHPQFYHPYPPPVPYSFPNYYFGSYPPEPHFLAPQLKEYFWRHPEFFPQDGDRLHQVFFKGRPLKKDDLTTVHIVKNPNNFLKSRSTVETIKTVDEENNNPKIHHVEIIKEALKTFRAPSPFNQTNERPMKHDLDDLITILLAMVSPKEATLIQNKLKDTSNNNMEICQGTDEISLMPVGSIDLKLASGSKFSPEFCPKCGNKCLQDAFCDKCGQLL</sequence>
<protein>
    <submittedName>
        <fullName evidence="2">Uncharacterized protein</fullName>
    </submittedName>
</protein>
<dbReference type="EMBL" id="JBDJPC010000005">
    <property type="protein sequence ID" value="KAL1502797.1"/>
    <property type="molecule type" value="Genomic_DNA"/>
</dbReference>
<keyword evidence="3" id="KW-1185">Reference proteome</keyword>
<organism evidence="2 3">
    <name type="scientific">Hypothenemus hampei</name>
    <name type="common">Coffee berry borer</name>
    <dbReference type="NCBI Taxonomy" id="57062"/>
    <lineage>
        <taxon>Eukaryota</taxon>
        <taxon>Metazoa</taxon>
        <taxon>Ecdysozoa</taxon>
        <taxon>Arthropoda</taxon>
        <taxon>Hexapoda</taxon>
        <taxon>Insecta</taxon>
        <taxon>Pterygota</taxon>
        <taxon>Neoptera</taxon>
        <taxon>Endopterygota</taxon>
        <taxon>Coleoptera</taxon>
        <taxon>Polyphaga</taxon>
        <taxon>Cucujiformia</taxon>
        <taxon>Curculionidae</taxon>
        <taxon>Scolytinae</taxon>
        <taxon>Hypothenemus</taxon>
    </lineage>
</organism>
<name>A0ABD1EXZ6_HYPHA</name>
<reference evidence="2 3" key="1">
    <citation type="submission" date="2024-05" db="EMBL/GenBank/DDBJ databases">
        <title>Genetic variation in Jamaican populations of the coffee berry borer (Hypothenemus hampei).</title>
        <authorList>
            <person name="Errbii M."/>
            <person name="Myrie A."/>
        </authorList>
    </citation>
    <scope>NUCLEOTIDE SEQUENCE [LARGE SCALE GENOMIC DNA]</scope>
    <source>
        <strain evidence="2">JA-Hopewell-2020-01-JO</strain>
        <tissue evidence="2">Whole body</tissue>
    </source>
</reference>
<feature type="compositionally biased region" description="Low complexity" evidence="1">
    <location>
        <begin position="55"/>
        <end position="77"/>
    </location>
</feature>
<dbReference type="Proteomes" id="UP001566132">
    <property type="component" value="Unassembled WGS sequence"/>
</dbReference>
<evidence type="ECO:0000313" key="2">
    <source>
        <dbReference type="EMBL" id="KAL1502797.1"/>
    </source>
</evidence>